<feature type="chain" id="PRO_5022166180" evidence="1">
    <location>
        <begin position="31"/>
        <end position="113"/>
    </location>
</feature>
<comment type="caution">
    <text evidence="2">The sequence shown here is derived from an EMBL/GenBank/DDBJ whole genome shotgun (WGS) entry which is preliminary data.</text>
</comment>
<feature type="signal peptide" evidence="1">
    <location>
        <begin position="1"/>
        <end position="30"/>
    </location>
</feature>
<organism evidence="2 3">
    <name type="scientific">Nitrospirillum amazonense</name>
    <dbReference type="NCBI Taxonomy" id="28077"/>
    <lineage>
        <taxon>Bacteria</taxon>
        <taxon>Pseudomonadati</taxon>
        <taxon>Pseudomonadota</taxon>
        <taxon>Alphaproteobacteria</taxon>
        <taxon>Rhodospirillales</taxon>
        <taxon>Azospirillaceae</taxon>
        <taxon>Nitrospirillum</taxon>
    </lineage>
</organism>
<protein>
    <submittedName>
        <fullName evidence="2">Uncharacterized protein</fullName>
    </submittedName>
</protein>
<proteinExistence type="predicted"/>
<evidence type="ECO:0000313" key="2">
    <source>
        <dbReference type="EMBL" id="TWB75430.1"/>
    </source>
</evidence>
<dbReference type="EMBL" id="VITV01000004">
    <property type="protein sequence ID" value="TWB75430.1"/>
    <property type="molecule type" value="Genomic_DNA"/>
</dbReference>
<evidence type="ECO:0000313" key="3">
    <source>
        <dbReference type="Proteomes" id="UP000320516"/>
    </source>
</evidence>
<dbReference type="RefSeq" id="WP_145610907.1">
    <property type="nucleotide sequence ID" value="NZ_VITV01000004.1"/>
</dbReference>
<name>A0A560K474_9PROT</name>
<reference evidence="2 3" key="1">
    <citation type="submission" date="2019-06" db="EMBL/GenBank/DDBJ databases">
        <title>Genomic Encyclopedia of Type Strains, Phase IV (KMG-V): Genome sequencing to study the core and pangenomes of soil and plant-associated prokaryotes.</title>
        <authorList>
            <person name="Whitman W."/>
        </authorList>
    </citation>
    <scope>NUCLEOTIDE SEQUENCE [LARGE SCALE GENOMIC DNA]</scope>
    <source>
        <strain evidence="2 3">BR 12005</strain>
    </source>
</reference>
<evidence type="ECO:0000256" key="1">
    <source>
        <dbReference type="SAM" id="SignalP"/>
    </source>
</evidence>
<sequence>MSMRGAPRKGSIVGRAAAVWAILACGAAQAQDFVPPQSTGDIYLQGFIGGALVQQRQGYYRRSDGNDDVGRSVYGGGGLGYAQRFDNWLVGGGRLKSAAAPAMSPPMAVRSIT</sequence>
<dbReference type="AlphaFoldDB" id="A0A560K474"/>
<dbReference type="Proteomes" id="UP000320516">
    <property type="component" value="Unassembled WGS sequence"/>
</dbReference>
<accession>A0A560K474</accession>
<keyword evidence="1" id="KW-0732">Signal</keyword>
<gene>
    <name evidence="2" type="ORF">FBZ87_104536</name>
</gene>